<organism evidence="1 2">
    <name type="scientific">Thalassotalea algicola</name>
    <dbReference type="NCBI Taxonomy" id="2716224"/>
    <lineage>
        <taxon>Bacteria</taxon>
        <taxon>Pseudomonadati</taxon>
        <taxon>Pseudomonadota</taxon>
        <taxon>Gammaproteobacteria</taxon>
        <taxon>Alteromonadales</taxon>
        <taxon>Colwelliaceae</taxon>
        <taxon>Thalassotalea</taxon>
    </lineage>
</organism>
<dbReference type="InterPro" id="IPR016035">
    <property type="entry name" value="Acyl_Trfase/lysoPLipase"/>
</dbReference>
<evidence type="ECO:0000313" key="1">
    <source>
        <dbReference type="EMBL" id="NMP31609.1"/>
    </source>
</evidence>
<name>A0A7Y0Q644_9GAMM</name>
<dbReference type="Proteomes" id="UP000568664">
    <property type="component" value="Unassembled WGS sequence"/>
</dbReference>
<reference evidence="1 2" key="1">
    <citation type="submission" date="2020-04" db="EMBL/GenBank/DDBJ databases">
        <title>Thalassotalea sp. M1531, isolated from the surface of marine red alga.</title>
        <authorList>
            <person name="Pang L."/>
            <person name="Lu D.-C."/>
        </authorList>
    </citation>
    <scope>NUCLEOTIDE SEQUENCE [LARGE SCALE GENOMIC DNA]</scope>
    <source>
        <strain evidence="1 2">M1531</strain>
    </source>
</reference>
<dbReference type="AlphaFoldDB" id="A0A7Y0Q644"/>
<dbReference type="SUPFAM" id="SSF52151">
    <property type="entry name" value="FabD/lysophospholipase-like"/>
    <property type="match status" value="1"/>
</dbReference>
<dbReference type="EMBL" id="JABBXH010000002">
    <property type="protein sequence ID" value="NMP31609.1"/>
    <property type="molecule type" value="Genomic_DNA"/>
</dbReference>
<protein>
    <submittedName>
        <fullName evidence="1">Patatin-like phospholipase family protein</fullName>
    </submittedName>
</protein>
<sequence length="354" mass="39455">MIEIYAGNTALTTIKEQGFSQELFNAFLGASGGPKWFTLFGLDKYLFGEFFQGRTNELNIIGSSAGAFRAACFGQADPVAAISRLADLYSHTEYSSNKPTPAEITESGRILLSNVLTKHGTNEIINNPIRKAHLVVAKCNGLVASENVLLQGSGLVSSFIRNKIDRKLIRSQYERFIFQPQSSNLAISDPDDFKTTTCYLLESNLEKALLASGSIPMVMQGIKDIGSCPKGMYRDGGIIDYHFDLKIHNPGLTLYPHFSHTLKAGWFDKNLNRNVRAENYDNTVVICPSAQFVKSLPYQKIPDRTDFSEIESKERIKNWQNVLTQSSQLADSLHEFIEQQNLDNIKPMKALIGN</sequence>
<comment type="caution">
    <text evidence="1">The sequence shown here is derived from an EMBL/GenBank/DDBJ whole genome shotgun (WGS) entry which is preliminary data.</text>
</comment>
<evidence type="ECO:0000313" key="2">
    <source>
        <dbReference type="Proteomes" id="UP000568664"/>
    </source>
</evidence>
<gene>
    <name evidence="1" type="ORF">HII17_08550</name>
</gene>
<keyword evidence="2" id="KW-1185">Reference proteome</keyword>
<proteinExistence type="predicted"/>
<accession>A0A7Y0Q644</accession>
<dbReference type="RefSeq" id="WP_169074908.1">
    <property type="nucleotide sequence ID" value="NZ_JABBXH010000002.1"/>
</dbReference>